<proteinExistence type="predicted"/>
<evidence type="ECO:0008006" key="3">
    <source>
        <dbReference type="Google" id="ProtNLM"/>
    </source>
</evidence>
<gene>
    <name evidence="1" type="ORF">VXC91_45610</name>
</gene>
<dbReference type="EMBL" id="JAYWVC010000570">
    <property type="protein sequence ID" value="MED7828914.1"/>
    <property type="molecule type" value="Genomic_DNA"/>
</dbReference>
<protein>
    <recommendedName>
        <fullName evidence="3">Secreted protein</fullName>
    </recommendedName>
</protein>
<evidence type="ECO:0000313" key="2">
    <source>
        <dbReference type="Proteomes" id="UP001333996"/>
    </source>
</evidence>
<keyword evidence="2" id="KW-1185">Reference proteome</keyword>
<accession>A0ABU7FY05</accession>
<sequence>MSHIVVVLMLFARVSEATGRILPLVVRRPGMSRTFLAGCWERVERIIHRVRRTGQCVASS</sequence>
<evidence type="ECO:0000313" key="1">
    <source>
        <dbReference type="EMBL" id="MED7828914.1"/>
    </source>
</evidence>
<dbReference type="Proteomes" id="UP001333996">
    <property type="component" value="Unassembled WGS sequence"/>
</dbReference>
<reference evidence="1" key="1">
    <citation type="submission" date="2024-01" db="EMBL/GenBank/DDBJ databases">
        <title>First draft genome sequence data of TA4-1, the type strain of Gram-positive actinobacterium Streptomyces chiangmaiensis.</title>
        <authorList>
            <person name="Yasawong M."/>
            <person name="Nantapong N."/>
        </authorList>
    </citation>
    <scope>NUCLEOTIDE SEQUENCE</scope>
    <source>
        <strain evidence="1">TA4-1</strain>
    </source>
</reference>
<organism evidence="1 2">
    <name type="scientific">Streptomyces chiangmaiensis</name>
    <dbReference type="NCBI Taxonomy" id="766497"/>
    <lineage>
        <taxon>Bacteria</taxon>
        <taxon>Bacillati</taxon>
        <taxon>Actinomycetota</taxon>
        <taxon>Actinomycetes</taxon>
        <taxon>Kitasatosporales</taxon>
        <taxon>Streptomycetaceae</taxon>
        <taxon>Streptomyces</taxon>
    </lineage>
</organism>
<name>A0ABU7FY05_9ACTN</name>
<dbReference type="RefSeq" id="WP_329513214.1">
    <property type="nucleotide sequence ID" value="NZ_BAAAYZ010000069.1"/>
</dbReference>
<comment type="caution">
    <text evidence="1">The sequence shown here is derived from an EMBL/GenBank/DDBJ whole genome shotgun (WGS) entry which is preliminary data.</text>
</comment>